<evidence type="ECO:0000313" key="4">
    <source>
        <dbReference type="Proteomes" id="UP000547458"/>
    </source>
</evidence>
<comment type="caution">
    <text evidence="3">The sequence shown here is derived from an EMBL/GenBank/DDBJ whole genome shotgun (WGS) entry which is preliminary data.</text>
</comment>
<gene>
    <name evidence="3" type="ORF">BJ994_001917</name>
</gene>
<dbReference type="EMBL" id="JAATJL010000001">
    <property type="protein sequence ID" value="NJC22841.1"/>
    <property type="molecule type" value="Genomic_DNA"/>
</dbReference>
<feature type="region of interest" description="Disordered" evidence="1">
    <location>
        <begin position="150"/>
        <end position="170"/>
    </location>
</feature>
<evidence type="ECO:0000256" key="1">
    <source>
        <dbReference type="SAM" id="MobiDB-lite"/>
    </source>
</evidence>
<keyword evidence="4" id="KW-1185">Reference proteome</keyword>
<dbReference type="RefSeq" id="WP_167993657.1">
    <property type="nucleotide sequence ID" value="NZ_JAATJL010000001.1"/>
</dbReference>
<dbReference type="InterPro" id="IPR002881">
    <property type="entry name" value="DUF58"/>
</dbReference>
<sequence length="428" mass="45947">MGRPDVAVLGLPLAVAASSGWAALLRSGGRRPSQNEGQPVTFRIKEARTDSDDGRRTFHVVSDGPPGAALIEAVAPGRPAISALIPVGGPYAISVPVPRSGRARVLSAGAAVVSLDGIMRQPPAELDPVHLTVLPRVTETRLLPLPFRLRGHTGEHTSRNSGDGGELRSIDAFRPGDQLRRIDWRATARQSADQDRLFVRRTYAHSEAGVHLLLDTAFDYPSHVRAWFPVRSVPVAGEGSLHLSREAATRLAASYLSVGDKVGLNELSGRHWPLRAAGGHRQLEIIRTHLALMTASPRRDRASREAGVPAGSLVYVFSPFTDEEPARLMRAWRAAGHRVIGIDTLPILEGSAASPSGRRAVRLVLLHRRQVLNGLAADGVPVFGYRGERMQPEAETLDTLPGQLPLDVGLATLRGPVRRGTHAVGGRA</sequence>
<protein>
    <submittedName>
        <fullName evidence="3">Uncharacterized protein (DUF58 family)</fullName>
    </submittedName>
</protein>
<dbReference type="Pfam" id="PF01882">
    <property type="entry name" value="DUF58"/>
    <property type="match status" value="1"/>
</dbReference>
<proteinExistence type="predicted"/>
<dbReference type="AlphaFoldDB" id="A0A846RXA1"/>
<name>A0A846RXA1_9MICC</name>
<feature type="domain" description="DUF58" evidence="2">
    <location>
        <begin position="173"/>
        <end position="343"/>
    </location>
</feature>
<reference evidence="3 4" key="1">
    <citation type="submission" date="2020-03" db="EMBL/GenBank/DDBJ databases">
        <title>Sequencing the genomes of 1000 actinobacteria strains.</title>
        <authorList>
            <person name="Klenk H.-P."/>
        </authorList>
    </citation>
    <scope>NUCLEOTIDE SEQUENCE [LARGE SCALE GENOMIC DNA]</scope>
    <source>
        <strain evidence="3 4">DSM 16403</strain>
    </source>
</reference>
<organism evidence="3 4">
    <name type="scientific">Arthrobacter pigmenti</name>
    <dbReference type="NCBI Taxonomy" id="271432"/>
    <lineage>
        <taxon>Bacteria</taxon>
        <taxon>Bacillati</taxon>
        <taxon>Actinomycetota</taxon>
        <taxon>Actinomycetes</taxon>
        <taxon>Micrococcales</taxon>
        <taxon>Micrococcaceae</taxon>
        <taxon>Arthrobacter</taxon>
    </lineage>
</organism>
<accession>A0A846RXA1</accession>
<dbReference type="PANTHER" id="PTHR33608:SF14">
    <property type="entry name" value="POSSIBLE CONSERVED SECRETED PROTEIN"/>
    <property type="match status" value="1"/>
</dbReference>
<evidence type="ECO:0000259" key="2">
    <source>
        <dbReference type="Pfam" id="PF01882"/>
    </source>
</evidence>
<evidence type="ECO:0000313" key="3">
    <source>
        <dbReference type="EMBL" id="NJC22841.1"/>
    </source>
</evidence>
<dbReference type="PANTHER" id="PTHR33608">
    <property type="entry name" value="BLL2464 PROTEIN"/>
    <property type="match status" value="1"/>
</dbReference>
<dbReference type="Proteomes" id="UP000547458">
    <property type="component" value="Unassembled WGS sequence"/>
</dbReference>